<dbReference type="HOGENOM" id="CLU_3076348_0_0_6"/>
<dbReference type="EnsemblBacteria" id="ACO79869">
    <property type="protein sequence ID" value="ACO79869"/>
    <property type="gene ID" value="Avin_37240"/>
</dbReference>
<dbReference type="EMBL" id="CP001157">
    <property type="protein sequence ID" value="ACO79869.1"/>
    <property type="molecule type" value="Genomic_DNA"/>
</dbReference>
<accession>C1DRZ4</accession>
<dbReference type="Proteomes" id="UP000002424">
    <property type="component" value="Chromosome"/>
</dbReference>
<sequence>MLNLKHDLIDLKHAVKRARKSQDYSSLAALFERAEHSARAGRLFVKTTAAGE</sequence>
<dbReference type="AlphaFoldDB" id="C1DRZ4"/>
<organism evidence="1 2">
    <name type="scientific">Azotobacter vinelandii (strain DJ / ATCC BAA-1303)</name>
    <dbReference type="NCBI Taxonomy" id="322710"/>
    <lineage>
        <taxon>Bacteria</taxon>
        <taxon>Pseudomonadati</taxon>
        <taxon>Pseudomonadota</taxon>
        <taxon>Gammaproteobacteria</taxon>
        <taxon>Pseudomonadales</taxon>
        <taxon>Pseudomonadaceae</taxon>
        <taxon>Azotobacter</taxon>
    </lineage>
</organism>
<dbReference type="KEGG" id="avn:Avin_37240"/>
<proteinExistence type="predicted"/>
<reference evidence="1 2" key="1">
    <citation type="journal article" date="2009" name="J. Bacteriol.">
        <title>Genome sequence of Azotobacter vinelandii, an obligate aerobe specialized to support diverse anaerobic metabolic processes.</title>
        <authorList>
            <person name="Setubal J.C."/>
            <person name="dos Santos P."/>
            <person name="Goldman B.S."/>
            <person name="Ertesvag H."/>
            <person name="Espin G."/>
            <person name="Rubio L.M."/>
            <person name="Valla S."/>
            <person name="Almeida N.F."/>
            <person name="Balasubramanian D."/>
            <person name="Cromes L."/>
            <person name="Curatti L."/>
            <person name="Du Z."/>
            <person name="Godsy E."/>
            <person name="Goodner B."/>
            <person name="Hellner-Burris K."/>
            <person name="Hernandez J.A."/>
            <person name="Houmiel K."/>
            <person name="Imperial J."/>
            <person name="Kennedy C."/>
            <person name="Larson T.J."/>
            <person name="Latreille P."/>
            <person name="Ligon L.S."/>
            <person name="Lu J."/>
            <person name="Maerk M."/>
            <person name="Miller N.M."/>
            <person name="Norton S."/>
            <person name="O'Carroll I.P."/>
            <person name="Paulsen I."/>
            <person name="Raulfs E.C."/>
            <person name="Roemer R."/>
            <person name="Rosser J."/>
            <person name="Segura D."/>
            <person name="Slater S."/>
            <person name="Stricklin S.L."/>
            <person name="Studholme D.J."/>
            <person name="Sun J."/>
            <person name="Viana C.J."/>
            <person name="Wallin E."/>
            <person name="Wang B."/>
            <person name="Wheeler C."/>
            <person name="Zhu H."/>
            <person name="Dean D.R."/>
            <person name="Dixon R."/>
            <person name="Wood D."/>
        </authorList>
    </citation>
    <scope>NUCLEOTIDE SEQUENCE [LARGE SCALE GENOMIC DNA]</scope>
    <source>
        <strain evidence="2">DJ / ATCC BAA-1303</strain>
    </source>
</reference>
<evidence type="ECO:0000313" key="1">
    <source>
        <dbReference type="EMBL" id="ACO79869.1"/>
    </source>
</evidence>
<name>C1DRZ4_AZOVD</name>
<gene>
    <name evidence="1" type="ordered locus">Avin_37240</name>
</gene>
<protein>
    <submittedName>
        <fullName evidence="1">Uncharacterized protein</fullName>
    </submittedName>
</protein>
<dbReference type="STRING" id="322710.Avin_37240"/>
<keyword evidence="2" id="KW-1185">Reference proteome</keyword>
<evidence type="ECO:0000313" key="2">
    <source>
        <dbReference type="Proteomes" id="UP000002424"/>
    </source>
</evidence>